<feature type="transmembrane region" description="Helical" evidence="1">
    <location>
        <begin position="18"/>
        <end position="39"/>
    </location>
</feature>
<feature type="transmembrane region" description="Helical" evidence="1">
    <location>
        <begin position="179"/>
        <end position="202"/>
    </location>
</feature>
<dbReference type="AlphaFoldDB" id="A0A315YJN8"/>
<dbReference type="OrthoDB" id="1862600at2"/>
<dbReference type="EMBL" id="QGDI01000009">
    <property type="protein sequence ID" value="PWJ11525.1"/>
    <property type="molecule type" value="Genomic_DNA"/>
</dbReference>
<reference evidence="2 3" key="1">
    <citation type="submission" date="2018-05" db="EMBL/GenBank/DDBJ databases">
        <title>The Hungate 1000. A catalogue of reference genomes from the rumen microbiome.</title>
        <authorList>
            <person name="Kelly W."/>
        </authorList>
    </citation>
    <scope>NUCLEOTIDE SEQUENCE [LARGE SCALE GENOMIC DNA]</scope>
    <source>
        <strain evidence="2 3">SAb67</strain>
    </source>
</reference>
<feature type="transmembrane region" description="Helical" evidence="1">
    <location>
        <begin position="153"/>
        <end position="172"/>
    </location>
</feature>
<gene>
    <name evidence="2" type="ORF">IE37_02288</name>
</gene>
<dbReference type="RefSeq" id="WP_109727035.1">
    <property type="nucleotide sequence ID" value="NZ_QGDI01000009.1"/>
</dbReference>
<organism evidence="2 3">
    <name type="scientific">Ruminococcus flavefaciens</name>
    <dbReference type="NCBI Taxonomy" id="1265"/>
    <lineage>
        <taxon>Bacteria</taxon>
        <taxon>Bacillati</taxon>
        <taxon>Bacillota</taxon>
        <taxon>Clostridia</taxon>
        <taxon>Eubacteriales</taxon>
        <taxon>Oscillospiraceae</taxon>
        <taxon>Ruminococcus</taxon>
    </lineage>
</organism>
<name>A0A315YJN8_RUMFL</name>
<accession>A0A315YJN8</accession>
<feature type="transmembrane region" description="Helical" evidence="1">
    <location>
        <begin position="110"/>
        <end position="141"/>
    </location>
</feature>
<sequence length="262" mass="29255">MGKLLAENYRRLFKGKRFYIVLAVIVGVAFLYALLFYFLNKLASRVNSGDLEGVEMDMSQMKMYADSLLFSMKTDMPLLIGITAGMLIVQDFRNNTVRNKIIIGHSRTNIYLSNLIVSETVMLIYELAYFVAVLVFGGIILGFNEFPSEDICINLLLTLPVQMAMTALIVFLCNTLKNVGGFVLAITMPYIVNIFSFALAFLNKHEKAQELVREAIPTLQMNIIIGSDGVPEHAVRMVIMMVAITIISTVGGILLFNKSDLK</sequence>
<feature type="transmembrane region" description="Helical" evidence="1">
    <location>
        <begin position="237"/>
        <end position="256"/>
    </location>
</feature>
<keyword evidence="1" id="KW-0472">Membrane</keyword>
<comment type="caution">
    <text evidence="2">The sequence shown here is derived from an EMBL/GenBank/DDBJ whole genome shotgun (WGS) entry which is preliminary data.</text>
</comment>
<proteinExistence type="predicted"/>
<evidence type="ECO:0000313" key="3">
    <source>
        <dbReference type="Proteomes" id="UP000245720"/>
    </source>
</evidence>
<feature type="transmembrane region" description="Helical" evidence="1">
    <location>
        <begin position="68"/>
        <end position="89"/>
    </location>
</feature>
<dbReference type="PANTHER" id="PTHR37305">
    <property type="entry name" value="INTEGRAL MEMBRANE PROTEIN-RELATED"/>
    <property type="match status" value="1"/>
</dbReference>
<evidence type="ECO:0000313" key="2">
    <source>
        <dbReference type="EMBL" id="PWJ11525.1"/>
    </source>
</evidence>
<dbReference type="Proteomes" id="UP000245720">
    <property type="component" value="Unassembled WGS sequence"/>
</dbReference>
<keyword evidence="1" id="KW-1133">Transmembrane helix</keyword>
<keyword evidence="1" id="KW-0812">Transmembrane</keyword>
<dbReference type="PANTHER" id="PTHR37305:SF1">
    <property type="entry name" value="MEMBRANE PROTEIN"/>
    <property type="match status" value="1"/>
</dbReference>
<protein>
    <submittedName>
        <fullName evidence="2">ABC-2 family transporter</fullName>
    </submittedName>
</protein>
<dbReference type="Pfam" id="PF12730">
    <property type="entry name" value="ABC2_membrane_4"/>
    <property type="match status" value="1"/>
</dbReference>
<evidence type="ECO:0000256" key="1">
    <source>
        <dbReference type="SAM" id="Phobius"/>
    </source>
</evidence>